<dbReference type="GO" id="GO:0050918">
    <property type="term" value="P:positive chemotaxis"/>
    <property type="evidence" value="ECO:0007669"/>
    <property type="project" value="TreeGrafter"/>
</dbReference>
<dbReference type="FunFam" id="2.60.120.200:FF:000023">
    <property type="entry name" value="Galectin"/>
    <property type="match status" value="1"/>
</dbReference>
<evidence type="ECO:0000313" key="22">
    <source>
        <dbReference type="Ensembl" id="ENSPKIP00000034700.1"/>
    </source>
</evidence>
<evidence type="ECO:0000313" key="23">
    <source>
        <dbReference type="Proteomes" id="UP000261540"/>
    </source>
</evidence>
<dbReference type="GO" id="GO:0002548">
    <property type="term" value="P:monocyte chemotaxis"/>
    <property type="evidence" value="ECO:0007669"/>
    <property type="project" value="TreeGrafter"/>
</dbReference>
<evidence type="ECO:0000256" key="16">
    <source>
        <dbReference type="ARBA" id="ARBA00023157"/>
    </source>
</evidence>
<evidence type="ECO:0000256" key="12">
    <source>
        <dbReference type="ARBA" id="ARBA00022782"/>
    </source>
</evidence>
<accession>A0A3B3SWF2</accession>
<protein>
    <recommendedName>
        <fullName evidence="19">Galectin</fullName>
    </recommendedName>
</protein>
<dbReference type="GO" id="GO:0048245">
    <property type="term" value="P:eosinophil chemotaxis"/>
    <property type="evidence" value="ECO:0007669"/>
    <property type="project" value="TreeGrafter"/>
</dbReference>
<feature type="domain" description="Galectin" evidence="21">
    <location>
        <begin position="139"/>
        <end position="271"/>
    </location>
</feature>
<reference evidence="22" key="1">
    <citation type="submission" date="2025-08" db="UniProtKB">
        <authorList>
            <consortium name="Ensembl"/>
        </authorList>
    </citation>
    <scope>IDENTIFICATION</scope>
</reference>
<keyword evidence="18" id="KW-0539">Nucleus</keyword>
<evidence type="ECO:0000256" key="8">
    <source>
        <dbReference type="ARBA" id="ARBA00022664"/>
    </source>
</evidence>
<keyword evidence="11" id="KW-0677">Repeat</keyword>
<comment type="subcellular location">
    <subcellularLocation>
        <location evidence="2">Cytoplasm</location>
    </subcellularLocation>
    <subcellularLocation>
        <location evidence="1">Nucleus</location>
    </subcellularLocation>
    <subcellularLocation>
        <location evidence="3">Secreted</location>
    </subcellularLocation>
</comment>
<dbReference type="PANTHER" id="PTHR11346:SF26">
    <property type="entry name" value="GALECTIN-3"/>
    <property type="match status" value="1"/>
</dbReference>
<keyword evidence="14" id="KW-0389">IgE-binding protein</keyword>
<evidence type="ECO:0000256" key="15">
    <source>
        <dbReference type="ARBA" id="ARBA00022990"/>
    </source>
</evidence>
<evidence type="ECO:0000256" key="19">
    <source>
        <dbReference type="RuleBase" id="RU102079"/>
    </source>
</evidence>
<dbReference type="GeneTree" id="ENSGT00940000157224"/>
<evidence type="ECO:0000256" key="2">
    <source>
        <dbReference type="ARBA" id="ARBA00004496"/>
    </source>
</evidence>
<organism evidence="22 23">
    <name type="scientific">Paramormyrops kingsleyae</name>
    <dbReference type="NCBI Taxonomy" id="1676925"/>
    <lineage>
        <taxon>Eukaryota</taxon>
        <taxon>Metazoa</taxon>
        <taxon>Chordata</taxon>
        <taxon>Craniata</taxon>
        <taxon>Vertebrata</taxon>
        <taxon>Euteleostomi</taxon>
        <taxon>Actinopterygii</taxon>
        <taxon>Neopterygii</taxon>
        <taxon>Teleostei</taxon>
        <taxon>Osteoglossocephala</taxon>
        <taxon>Osteoglossomorpha</taxon>
        <taxon>Osteoglossiformes</taxon>
        <taxon>Mormyridae</taxon>
        <taxon>Paramormyrops</taxon>
    </lineage>
</organism>
<evidence type="ECO:0000259" key="21">
    <source>
        <dbReference type="PROSITE" id="PS51304"/>
    </source>
</evidence>
<dbReference type="SMART" id="SM00908">
    <property type="entry name" value="Gal-bind_lectin"/>
    <property type="match status" value="1"/>
</dbReference>
<evidence type="ECO:0000256" key="3">
    <source>
        <dbReference type="ARBA" id="ARBA00004613"/>
    </source>
</evidence>
<proteinExistence type="predicted"/>
<dbReference type="InterPro" id="IPR001079">
    <property type="entry name" value="Galectin_CRD"/>
</dbReference>
<evidence type="ECO:0000256" key="1">
    <source>
        <dbReference type="ARBA" id="ARBA00004123"/>
    </source>
</evidence>
<dbReference type="GO" id="GO:0001772">
    <property type="term" value="C:immunological synapse"/>
    <property type="evidence" value="ECO:0007669"/>
    <property type="project" value="TreeGrafter"/>
</dbReference>
<evidence type="ECO:0000256" key="11">
    <source>
        <dbReference type="ARBA" id="ARBA00022737"/>
    </source>
</evidence>
<keyword evidence="5" id="KW-0964">Secreted</keyword>
<dbReference type="PANTHER" id="PTHR11346">
    <property type="entry name" value="GALECTIN"/>
    <property type="match status" value="1"/>
</dbReference>
<dbReference type="Gene3D" id="2.60.120.200">
    <property type="match status" value="1"/>
</dbReference>
<keyword evidence="23" id="KW-1185">Reference proteome</keyword>
<name>A0A3B3SWF2_9TELE</name>
<keyword evidence="7" id="KW-0399">Innate immunity</keyword>
<keyword evidence="9" id="KW-0747">Spliceosome</keyword>
<dbReference type="CDD" id="cd00070">
    <property type="entry name" value="GLECT"/>
    <property type="match status" value="1"/>
</dbReference>
<feature type="compositionally biased region" description="Polar residues" evidence="20">
    <location>
        <begin position="10"/>
        <end position="30"/>
    </location>
</feature>
<evidence type="ECO:0000256" key="13">
    <source>
        <dbReference type="ARBA" id="ARBA00022859"/>
    </source>
</evidence>
<reference evidence="22" key="2">
    <citation type="submission" date="2025-09" db="UniProtKB">
        <authorList>
            <consortium name="Ensembl"/>
        </authorList>
    </citation>
    <scope>IDENTIFICATION</scope>
</reference>
<dbReference type="GO" id="GO:0090280">
    <property type="term" value="P:positive regulation of calcium ion import"/>
    <property type="evidence" value="ECO:0007669"/>
    <property type="project" value="TreeGrafter"/>
</dbReference>
<dbReference type="GO" id="GO:0045806">
    <property type="term" value="P:negative regulation of endocytosis"/>
    <property type="evidence" value="ECO:0007669"/>
    <property type="project" value="TreeGrafter"/>
</dbReference>
<dbReference type="Ensembl" id="ENSPKIT00000015621.1">
    <property type="protein sequence ID" value="ENSPKIP00000034700.1"/>
    <property type="gene ID" value="ENSPKIG00000013923.1"/>
</dbReference>
<evidence type="ECO:0000256" key="17">
    <source>
        <dbReference type="ARBA" id="ARBA00023187"/>
    </source>
</evidence>
<evidence type="ECO:0000256" key="10">
    <source>
        <dbReference type="ARBA" id="ARBA00022734"/>
    </source>
</evidence>
<keyword evidence="17" id="KW-0508">mRNA splicing</keyword>
<evidence type="ECO:0000256" key="20">
    <source>
        <dbReference type="SAM" id="MobiDB-lite"/>
    </source>
</evidence>
<keyword evidence="12" id="KW-0221">Differentiation</keyword>
<evidence type="ECO:0000256" key="14">
    <source>
        <dbReference type="ARBA" id="ARBA00022972"/>
    </source>
</evidence>
<dbReference type="GO" id="GO:0048246">
    <property type="term" value="P:macrophage chemotaxis"/>
    <property type="evidence" value="ECO:0007669"/>
    <property type="project" value="TreeGrafter"/>
</dbReference>
<evidence type="ECO:0000256" key="4">
    <source>
        <dbReference type="ARBA" id="ARBA00022490"/>
    </source>
</evidence>
<dbReference type="GO" id="GO:0005681">
    <property type="term" value="C:spliceosomal complex"/>
    <property type="evidence" value="ECO:0007669"/>
    <property type="project" value="UniProtKB-KW"/>
</dbReference>
<dbReference type="GO" id="GO:0030593">
    <property type="term" value="P:neutrophil chemotaxis"/>
    <property type="evidence" value="ECO:0007669"/>
    <property type="project" value="TreeGrafter"/>
</dbReference>
<dbReference type="GO" id="GO:0043236">
    <property type="term" value="F:laminin binding"/>
    <property type="evidence" value="ECO:0007669"/>
    <property type="project" value="TreeGrafter"/>
</dbReference>
<keyword evidence="10 19" id="KW-0430">Lectin</keyword>
<dbReference type="STRING" id="1676925.ENSPKIP00000034700"/>
<dbReference type="PROSITE" id="PS51304">
    <property type="entry name" value="GALECTIN"/>
    <property type="match status" value="1"/>
</dbReference>
<dbReference type="SMART" id="SM00276">
    <property type="entry name" value="GLECT"/>
    <property type="match status" value="1"/>
</dbReference>
<dbReference type="GO" id="GO:0005737">
    <property type="term" value="C:cytoplasm"/>
    <property type="evidence" value="ECO:0007669"/>
    <property type="project" value="UniProtKB-SubCell"/>
</dbReference>
<evidence type="ECO:0000256" key="6">
    <source>
        <dbReference type="ARBA" id="ARBA00022553"/>
    </source>
</evidence>
<dbReference type="GO" id="GO:2001237">
    <property type="term" value="P:negative regulation of extrinsic apoptotic signaling pathway"/>
    <property type="evidence" value="ECO:0007669"/>
    <property type="project" value="TreeGrafter"/>
</dbReference>
<dbReference type="SUPFAM" id="SSF49899">
    <property type="entry name" value="Concanavalin A-like lectins/glucanases"/>
    <property type="match status" value="1"/>
</dbReference>
<dbReference type="GO" id="GO:0045087">
    <property type="term" value="P:innate immune response"/>
    <property type="evidence" value="ECO:0007669"/>
    <property type="project" value="UniProtKB-KW"/>
</dbReference>
<evidence type="ECO:0000256" key="7">
    <source>
        <dbReference type="ARBA" id="ARBA00022588"/>
    </source>
</evidence>
<evidence type="ECO:0000256" key="5">
    <source>
        <dbReference type="ARBA" id="ARBA00022525"/>
    </source>
</evidence>
<dbReference type="Pfam" id="PF00337">
    <property type="entry name" value="Gal-bind_lectin"/>
    <property type="match status" value="1"/>
</dbReference>
<keyword evidence="13" id="KW-0391">Immunity</keyword>
<dbReference type="Proteomes" id="UP000261540">
    <property type="component" value="Unplaced"/>
</dbReference>
<dbReference type="GO" id="GO:0005615">
    <property type="term" value="C:extracellular space"/>
    <property type="evidence" value="ECO:0007669"/>
    <property type="project" value="TreeGrafter"/>
</dbReference>
<evidence type="ECO:0000256" key="18">
    <source>
        <dbReference type="ARBA" id="ARBA00023242"/>
    </source>
</evidence>
<feature type="region of interest" description="Disordered" evidence="20">
    <location>
        <begin position="1"/>
        <end position="125"/>
    </location>
</feature>
<keyword evidence="4" id="KW-0963">Cytoplasm</keyword>
<feature type="compositionally biased region" description="Polar residues" evidence="20">
    <location>
        <begin position="45"/>
        <end position="75"/>
    </location>
</feature>
<dbReference type="InterPro" id="IPR044156">
    <property type="entry name" value="Galectin-like"/>
</dbReference>
<dbReference type="AlphaFoldDB" id="A0A3B3SWF2"/>
<dbReference type="GO" id="GO:0008380">
    <property type="term" value="P:RNA splicing"/>
    <property type="evidence" value="ECO:0007669"/>
    <property type="project" value="UniProtKB-KW"/>
</dbReference>
<sequence length="274" mass="30261">GCPKPASPPQGAQLNNSWTGQKTQPSSGTMWSGEPSQPCWPGEQPAQSNFPYFPGQPTSSTAPSWPGNPGQSAGQPGQVLCPEQPNPPVVLGWQGQSSWPTQPAIPALHPGQPGWPGQTPSTPSQPWPCPPIAPLAVPYHIDLPRGMYDRMLITIRGQVNHNANKITINLLRGKDIALHINPRFNEAGRQVVVRNHRVDECWGREERELQAPFPFTRGTPFEIKILCTYNEFKVAVNNTQVLEFKHRIRELNQINRIDICDDMTLASISVDNLP</sequence>
<dbReference type="GO" id="GO:0006397">
    <property type="term" value="P:mRNA processing"/>
    <property type="evidence" value="ECO:0007669"/>
    <property type="project" value="UniProtKB-KW"/>
</dbReference>
<keyword evidence="8" id="KW-0507">mRNA processing</keyword>
<keyword evidence="16" id="KW-1015">Disulfide bond</keyword>
<keyword evidence="6" id="KW-0597">Phosphoprotein</keyword>
<evidence type="ECO:0000256" key="9">
    <source>
        <dbReference type="ARBA" id="ARBA00022728"/>
    </source>
</evidence>
<dbReference type="InterPro" id="IPR013320">
    <property type="entry name" value="ConA-like_dom_sf"/>
</dbReference>
<keyword evidence="15" id="KW-0007">Acetylation</keyword>
<dbReference type="GO" id="GO:0030154">
    <property type="term" value="P:cell differentiation"/>
    <property type="evidence" value="ECO:0007669"/>
    <property type="project" value="UniProtKB-KW"/>
</dbReference>
<dbReference type="GO" id="GO:0048030">
    <property type="term" value="F:disaccharide binding"/>
    <property type="evidence" value="ECO:0007669"/>
    <property type="project" value="TreeGrafter"/>
</dbReference>
<dbReference type="GO" id="GO:0019863">
    <property type="term" value="F:IgE binding"/>
    <property type="evidence" value="ECO:0007669"/>
    <property type="project" value="UniProtKB-KW"/>
</dbReference>